<accession>A0A453QKK6</accession>
<dbReference type="Proteomes" id="UP000015105">
    <property type="component" value="Chromosome 7D"/>
</dbReference>
<reference evidence="2" key="4">
    <citation type="submission" date="2019-03" db="UniProtKB">
        <authorList>
            <consortium name="EnsemblPlants"/>
        </authorList>
    </citation>
    <scope>IDENTIFICATION</scope>
</reference>
<dbReference type="CDD" id="cd02440">
    <property type="entry name" value="AdoMet_MTases"/>
    <property type="match status" value="1"/>
</dbReference>
<protein>
    <recommendedName>
        <fullName evidence="1">Methyltransferase small domain-containing protein</fullName>
    </recommendedName>
</protein>
<dbReference type="EnsemblPlants" id="AET7Gv20214700.10">
    <property type="protein sequence ID" value="AET7Gv20214700.10"/>
    <property type="gene ID" value="AET7Gv20214700"/>
</dbReference>
<dbReference type="PANTHER" id="PTHR47087:SF1">
    <property type="entry name" value="METHIONINE S-METHYLTRANSFERASE"/>
    <property type="match status" value="1"/>
</dbReference>
<feature type="domain" description="Methyltransferase small" evidence="1">
    <location>
        <begin position="63"/>
        <end position="113"/>
    </location>
</feature>
<dbReference type="PANTHER" id="PTHR47087">
    <property type="entry name" value="METHIONINE S-METHYLTRANSFERASE"/>
    <property type="match status" value="1"/>
</dbReference>
<evidence type="ECO:0000313" key="2">
    <source>
        <dbReference type="EnsemblPlants" id="AET7Gv20214700.10"/>
    </source>
</evidence>
<dbReference type="Pfam" id="PF05175">
    <property type="entry name" value="MTS"/>
    <property type="match status" value="1"/>
</dbReference>
<reference evidence="3" key="2">
    <citation type="journal article" date="2017" name="Nat. Plants">
        <title>The Aegilops tauschii genome reveals multiple impacts of transposons.</title>
        <authorList>
            <person name="Zhao G."/>
            <person name="Zou C."/>
            <person name="Li K."/>
            <person name="Wang K."/>
            <person name="Li T."/>
            <person name="Gao L."/>
            <person name="Zhang X."/>
            <person name="Wang H."/>
            <person name="Yang Z."/>
            <person name="Liu X."/>
            <person name="Jiang W."/>
            <person name="Mao L."/>
            <person name="Kong X."/>
            <person name="Jiao Y."/>
            <person name="Jia J."/>
        </authorList>
    </citation>
    <scope>NUCLEOTIDE SEQUENCE [LARGE SCALE GENOMIC DNA]</scope>
    <source>
        <strain evidence="3">cv. AL8/78</strain>
    </source>
</reference>
<evidence type="ECO:0000259" key="1">
    <source>
        <dbReference type="Pfam" id="PF05175"/>
    </source>
</evidence>
<dbReference type="AlphaFoldDB" id="A0A453QKK6"/>
<reference evidence="2" key="5">
    <citation type="journal article" date="2021" name="G3 (Bethesda)">
        <title>Aegilops tauschii genome assembly Aet v5.0 features greater sequence contiguity and improved annotation.</title>
        <authorList>
            <person name="Wang L."/>
            <person name="Zhu T."/>
            <person name="Rodriguez J.C."/>
            <person name="Deal K.R."/>
            <person name="Dubcovsky J."/>
            <person name="McGuire P.E."/>
            <person name="Lux T."/>
            <person name="Spannagl M."/>
            <person name="Mayer K.F.X."/>
            <person name="Baldrich P."/>
            <person name="Meyers B.C."/>
            <person name="Huo N."/>
            <person name="Gu Y.Q."/>
            <person name="Zhou H."/>
            <person name="Devos K.M."/>
            <person name="Bennetzen J.L."/>
            <person name="Unver T."/>
            <person name="Budak H."/>
            <person name="Gulick P.J."/>
            <person name="Galiba G."/>
            <person name="Kalapos B."/>
            <person name="Nelson D.R."/>
            <person name="Li P."/>
            <person name="You F.M."/>
            <person name="Luo M.C."/>
            <person name="Dvorak J."/>
        </authorList>
    </citation>
    <scope>NUCLEOTIDE SEQUENCE [LARGE SCALE GENOMIC DNA]</scope>
    <source>
        <strain evidence="2">cv. AL8/78</strain>
    </source>
</reference>
<sequence length="372" mass="41883">QEKLQFTSFLHYLDWKIYQMLSGSQQRKKLIMMEIPSVFGPRDRSITLYEGINHHPDPDSIFRSKTVAQLGCGNGWISIALTEKWCPSKVYGLDINPRAIKIAWINLYLNALDDDGLPIYDREGKTLLDRVEFHESDLLFYCRDNKIELDSIVGCIPQILKPSPEAMSKIITENLSKEFGNIFRTSGPLRGFVEDQFGLGLIARAVEEGMAVIKPTGTMIFNVGGRPGQGVCECLFLRRGFRITKLRQTKIMQAANTDISALVEFEKNSPHRFEFFMGSVGDQPISARTALAYMKSGGHVSHALSVYSCQLRQPNQVNKLIEILKNGFHELSRSLDLSFADDSSAHEKITFLVYLASFLNANKPNPCQPPAE</sequence>
<dbReference type="GO" id="GO:0008168">
    <property type="term" value="F:methyltransferase activity"/>
    <property type="evidence" value="ECO:0007669"/>
    <property type="project" value="InterPro"/>
</dbReference>
<dbReference type="SUPFAM" id="SSF53335">
    <property type="entry name" value="S-adenosyl-L-methionine-dependent methyltransferases"/>
    <property type="match status" value="1"/>
</dbReference>
<dbReference type="Gramene" id="AET7Gv20214700.10">
    <property type="protein sequence ID" value="AET7Gv20214700.10"/>
    <property type="gene ID" value="AET7Gv20214700"/>
</dbReference>
<keyword evidence="3" id="KW-1185">Reference proteome</keyword>
<evidence type="ECO:0000313" key="3">
    <source>
        <dbReference type="Proteomes" id="UP000015105"/>
    </source>
</evidence>
<name>A0A453QKK6_AEGTS</name>
<organism evidence="2 3">
    <name type="scientific">Aegilops tauschii subsp. strangulata</name>
    <name type="common">Goatgrass</name>
    <dbReference type="NCBI Taxonomy" id="200361"/>
    <lineage>
        <taxon>Eukaryota</taxon>
        <taxon>Viridiplantae</taxon>
        <taxon>Streptophyta</taxon>
        <taxon>Embryophyta</taxon>
        <taxon>Tracheophyta</taxon>
        <taxon>Spermatophyta</taxon>
        <taxon>Magnoliopsida</taxon>
        <taxon>Liliopsida</taxon>
        <taxon>Poales</taxon>
        <taxon>Poaceae</taxon>
        <taxon>BOP clade</taxon>
        <taxon>Pooideae</taxon>
        <taxon>Triticodae</taxon>
        <taxon>Triticeae</taxon>
        <taxon>Triticinae</taxon>
        <taxon>Aegilops</taxon>
    </lineage>
</organism>
<dbReference type="InterPro" id="IPR007848">
    <property type="entry name" value="Small_mtfrase_dom"/>
</dbReference>
<reference evidence="3" key="1">
    <citation type="journal article" date="2014" name="Science">
        <title>Ancient hybridizations among the ancestral genomes of bread wheat.</title>
        <authorList>
            <consortium name="International Wheat Genome Sequencing Consortium,"/>
            <person name="Marcussen T."/>
            <person name="Sandve S.R."/>
            <person name="Heier L."/>
            <person name="Spannagl M."/>
            <person name="Pfeifer M."/>
            <person name="Jakobsen K.S."/>
            <person name="Wulff B.B."/>
            <person name="Steuernagel B."/>
            <person name="Mayer K.F."/>
            <person name="Olsen O.A."/>
        </authorList>
    </citation>
    <scope>NUCLEOTIDE SEQUENCE [LARGE SCALE GENOMIC DNA]</scope>
    <source>
        <strain evidence="3">cv. AL8/78</strain>
    </source>
</reference>
<dbReference type="InterPro" id="IPR029063">
    <property type="entry name" value="SAM-dependent_MTases_sf"/>
</dbReference>
<dbReference type="Gene3D" id="3.40.50.150">
    <property type="entry name" value="Vaccinia Virus protein VP39"/>
    <property type="match status" value="1"/>
</dbReference>
<reference evidence="2" key="3">
    <citation type="journal article" date="2017" name="Nature">
        <title>Genome sequence of the progenitor of the wheat D genome Aegilops tauschii.</title>
        <authorList>
            <person name="Luo M.C."/>
            <person name="Gu Y.Q."/>
            <person name="Puiu D."/>
            <person name="Wang H."/>
            <person name="Twardziok S.O."/>
            <person name="Deal K.R."/>
            <person name="Huo N."/>
            <person name="Zhu T."/>
            <person name="Wang L."/>
            <person name="Wang Y."/>
            <person name="McGuire P.E."/>
            <person name="Liu S."/>
            <person name="Long H."/>
            <person name="Ramasamy R.K."/>
            <person name="Rodriguez J.C."/>
            <person name="Van S.L."/>
            <person name="Yuan L."/>
            <person name="Wang Z."/>
            <person name="Xia Z."/>
            <person name="Xiao L."/>
            <person name="Anderson O.D."/>
            <person name="Ouyang S."/>
            <person name="Liang Y."/>
            <person name="Zimin A.V."/>
            <person name="Pertea G."/>
            <person name="Qi P."/>
            <person name="Bennetzen J.L."/>
            <person name="Dai X."/>
            <person name="Dawson M.W."/>
            <person name="Muller H.G."/>
            <person name="Kugler K."/>
            <person name="Rivarola-Duarte L."/>
            <person name="Spannagl M."/>
            <person name="Mayer K.F.X."/>
            <person name="Lu F.H."/>
            <person name="Bevan M.W."/>
            <person name="Leroy P."/>
            <person name="Li P."/>
            <person name="You F.M."/>
            <person name="Sun Q."/>
            <person name="Liu Z."/>
            <person name="Lyons E."/>
            <person name="Wicker T."/>
            <person name="Salzberg S.L."/>
            <person name="Devos K.M."/>
            <person name="Dvorak J."/>
        </authorList>
    </citation>
    <scope>NUCLEOTIDE SEQUENCE [LARGE SCALE GENOMIC DNA]</scope>
    <source>
        <strain evidence="2">cv. AL8/78</strain>
    </source>
</reference>
<proteinExistence type="predicted"/>